<sequence length="123" mass="13009">MTMSDANDKFLVHCQEGENNLERATISLILATTASKTCEAALFVTADATELFVKGRLAGLQAPGHEPLEDLVNQYQANGGQIWICPVCVKVKGLSADDFIDGVEIAGAPRAMAFLSSGGHMLA</sequence>
<comment type="caution">
    <text evidence="1">The sequence shown here is derived from an EMBL/GenBank/DDBJ whole genome shotgun (WGS) entry which is preliminary data.</text>
</comment>
<accession>A0A3D8MD88</accession>
<dbReference type="InterPro" id="IPR027396">
    <property type="entry name" value="DsrEFH-like"/>
</dbReference>
<protein>
    <submittedName>
        <fullName evidence="1">Uncharacterized protein</fullName>
    </submittedName>
</protein>
<dbReference type="EMBL" id="QRHA01000002">
    <property type="protein sequence ID" value="RDV28200.1"/>
    <property type="molecule type" value="Genomic_DNA"/>
</dbReference>
<dbReference type="Gene3D" id="3.40.1260.10">
    <property type="entry name" value="DsrEFH-like"/>
    <property type="match status" value="1"/>
</dbReference>
<dbReference type="OrthoDB" id="9812053at2"/>
<dbReference type="SUPFAM" id="SSF75169">
    <property type="entry name" value="DsrEFH-like"/>
    <property type="match status" value="1"/>
</dbReference>
<keyword evidence="2" id="KW-1185">Reference proteome</keyword>
<proteinExistence type="predicted"/>
<gene>
    <name evidence="1" type="ORF">DXV75_04385</name>
</gene>
<dbReference type="Proteomes" id="UP000256561">
    <property type="component" value="Unassembled WGS sequence"/>
</dbReference>
<dbReference type="InterPro" id="IPR003787">
    <property type="entry name" value="Sulphur_relay_DsrE/F-like"/>
</dbReference>
<organism evidence="1 2">
    <name type="scientific">Alteromonas aestuariivivens</name>
    <dbReference type="NCBI Taxonomy" id="1938339"/>
    <lineage>
        <taxon>Bacteria</taxon>
        <taxon>Pseudomonadati</taxon>
        <taxon>Pseudomonadota</taxon>
        <taxon>Gammaproteobacteria</taxon>
        <taxon>Alteromonadales</taxon>
        <taxon>Alteromonadaceae</taxon>
        <taxon>Alteromonas/Salinimonas group</taxon>
        <taxon>Alteromonas</taxon>
    </lineage>
</organism>
<evidence type="ECO:0000313" key="1">
    <source>
        <dbReference type="EMBL" id="RDV28200.1"/>
    </source>
</evidence>
<evidence type="ECO:0000313" key="2">
    <source>
        <dbReference type="Proteomes" id="UP000256561"/>
    </source>
</evidence>
<name>A0A3D8MD88_9ALTE</name>
<dbReference type="Pfam" id="PF02635">
    <property type="entry name" value="DsrE"/>
    <property type="match status" value="1"/>
</dbReference>
<reference evidence="2" key="1">
    <citation type="submission" date="2018-08" db="EMBL/GenBank/DDBJ databases">
        <authorList>
            <person name="Zhang J."/>
            <person name="Du Z.-J."/>
        </authorList>
    </citation>
    <scope>NUCLEOTIDE SEQUENCE [LARGE SCALE GENOMIC DNA]</scope>
    <source>
        <strain evidence="2">KCTC 52655</strain>
    </source>
</reference>
<dbReference type="AlphaFoldDB" id="A0A3D8MD88"/>